<evidence type="ECO:0000313" key="3">
    <source>
        <dbReference type="EMBL" id="KAK3245624.1"/>
    </source>
</evidence>
<dbReference type="EMBL" id="LGRX02030482">
    <property type="protein sequence ID" value="KAK3245624.1"/>
    <property type="molecule type" value="Genomic_DNA"/>
</dbReference>
<keyword evidence="4" id="KW-1185">Reference proteome</keyword>
<accession>A0AAE0C0P3</accession>
<dbReference type="InterPro" id="IPR012337">
    <property type="entry name" value="RNaseH-like_sf"/>
</dbReference>
<name>A0AAE0C0P3_9CHLO</name>
<feature type="signal peptide" evidence="2">
    <location>
        <begin position="1"/>
        <end position="18"/>
    </location>
</feature>
<proteinExistence type="predicted"/>
<evidence type="ECO:0000256" key="2">
    <source>
        <dbReference type="SAM" id="SignalP"/>
    </source>
</evidence>
<comment type="caution">
    <text evidence="3">The sequence shown here is derived from an EMBL/GenBank/DDBJ whole genome shotgun (WGS) entry which is preliminary data.</text>
</comment>
<dbReference type="SUPFAM" id="SSF53098">
    <property type="entry name" value="Ribonuclease H-like"/>
    <property type="match status" value="1"/>
</dbReference>
<dbReference type="Proteomes" id="UP001190700">
    <property type="component" value="Unassembled WGS sequence"/>
</dbReference>
<keyword evidence="2" id="KW-0732">Signal</keyword>
<reference evidence="3 4" key="1">
    <citation type="journal article" date="2015" name="Genome Biol. Evol.">
        <title>Comparative Genomics of a Bacterivorous Green Alga Reveals Evolutionary Causalities and Consequences of Phago-Mixotrophic Mode of Nutrition.</title>
        <authorList>
            <person name="Burns J.A."/>
            <person name="Paasch A."/>
            <person name="Narechania A."/>
            <person name="Kim E."/>
        </authorList>
    </citation>
    <scope>NUCLEOTIDE SEQUENCE [LARGE SCALE GENOMIC DNA]</scope>
    <source>
        <strain evidence="3 4">PLY_AMNH</strain>
    </source>
</reference>
<feature type="compositionally biased region" description="Acidic residues" evidence="1">
    <location>
        <begin position="436"/>
        <end position="445"/>
    </location>
</feature>
<evidence type="ECO:0000256" key="1">
    <source>
        <dbReference type="SAM" id="MobiDB-lite"/>
    </source>
</evidence>
<feature type="compositionally biased region" description="Acidic residues" evidence="1">
    <location>
        <begin position="456"/>
        <end position="467"/>
    </location>
</feature>
<gene>
    <name evidence="3" type="ORF">CYMTET_44821</name>
</gene>
<sequence length="519" mass="59655">MFRLLHLWFPLLFILGCCVHVLDLLIEDIVKIEEVSAVVADFYFITVFMKRYAMLWETLLEKQREEHGNRARVLKLFPLTRFAYAYLMVACTLFNWSILRDVQEWPEYAIVREKAERRNVDSVAQFERFETLIGDSVLRKRGEAINYFLEPLSSMLHYIEGDSVPPSHLLPLFVMFHKFVGSDLPLSVSTQVSRDTLNDIREMVKERWLGVGRKVGLRHDFHCLAFSLDVYVRALIVIIFDEAELNRIDRTFSDTNVMSAIKNYNGGKIDRKYHCLLQEFNNFKAGEVPYGIKTEAVIGLLRAQLGNKVYPLLSDEQKKRKFTCFLGCLKHLHLISSPLVFARSLPVVSAEVEAFKEMYINCIQVVIQACNVERINKNADMVHSKSRPRFGTENVRKAIYCFTNLVLQFKLKLPFDEYCRTVLVPEEADEVLGEFELDDDSDAEELPSGAEAAAEEREDTASDEEEPAPPARTDERRAFEAPAGYEVLDKPVTFLAGAEALKKLFVIMLWAGVNLMDVY</sequence>
<dbReference type="AlphaFoldDB" id="A0AAE0C0P3"/>
<organism evidence="3 4">
    <name type="scientific">Cymbomonas tetramitiformis</name>
    <dbReference type="NCBI Taxonomy" id="36881"/>
    <lineage>
        <taxon>Eukaryota</taxon>
        <taxon>Viridiplantae</taxon>
        <taxon>Chlorophyta</taxon>
        <taxon>Pyramimonadophyceae</taxon>
        <taxon>Pyramimonadales</taxon>
        <taxon>Pyramimonadaceae</taxon>
        <taxon>Cymbomonas</taxon>
    </lineage>
</organism>
<dbReference type="PROSITE" id="PS51257">
    <property type="entry name" value="PROKAR_LIPOPROTEIN"/>
    <property type="match status" value="1"/>
</dbReference>
<feature type="region of interest" description="Disordered" evidence="1">
    <location>
        <begin position="436"/>
        <end position="478"/>
    </location>
</feature>
<evidence type="ECO:0000313" key="4">
    <source>
        <dbReference type="Proteomes" id="UP001190700"/>
    </source>
</evidence>
<feature type="chain" id="PRO_5042173509" evidence="2">
    <location>
        <begin position="19"/>
        <end position="519"/>
    </location>
</feature>
<protein>
    <submittedName>
        <fullName evidence="3">Uncharacterized protein</fullName>
    </submittedName>
</protein>